<evidence type="ECO:0000256" key="1">
    <source>
        <dbReference type="ARBA" id="ARBA00012528"/>
    </source>
</evidence>
<dbReference type="PANTHER" id="PTHR45138:SF9">
    <property type="entry name" value="DIGUANYLATE CYCLASE DGCM-RELATED"/>
    <property type="match status" value="1"/>
</dbReference>
<protein>
    <recommendedName>
        <fullName evidence="1">diguanylate cyclase</fullName>
        <ecNumber evidence="1">2.7.7.65</ecNumber>
    </recommendedName>
</protein>
<dbReference type="Pfam" id="PF00990">
    <property type="entry name" value="GGDEF"/>
    <property type="match status" value="1"/>
</dbReference>
<evidence type="ECO:0000313" key="4">
    <source>
        <dbReference type="EMBL" id="MCE4553471.1"/>
    </source>
</evidence>
<dbReference type="CDD" id="cd01949">
    <property type="entry name" value="GGDEF"/>
    <property type="match status" value="1"/>
</dbReference>
<dbReference type="PANTHER" id="PTHR45138">
    <property type="entry name" value="REGULATORY COMPONENTS OF SENSORY TRANSDUCTION SYSTEM"/>
    <property type="match status" value="1"/>
</dbReference>
<gene>
    <name evidence="4" type="ORF">LXT13_03290</name>
</gene>
<dbReference type="NCBIfam" id="TIGR00254">
    <property type="entry name" value="GGDEF"/>
    <property type="match status" value="1"/>
</dbReference>
<dbReference type="Proteomes" id="UP001200741">
    <property type="component" value="Unassembled WGS sequence"/>
</dbReference>
<organism evidence="4 5">
    <name type="scientific">Pelomonas cellulosilytica</name>
    <dbReference type="NCBI Taxonomy" id="2906762"/>
    <lineage>
        <taxon>Bacteria</taxon>
        <taxon>Pseudomonadati</taxon>
        <taxon>Pseudomonadota</taxon>
        <taxon>Betaproteobacteria</taxon>
        <taxon>Burkholderiales</taxon>
        <taxon>Sphaerotilaceae</taxon>
        <taxon>Roseateles</taxon>
    </lineage>
</organism>
<evidence type="ECO:0000259" key="3">
    <source>
        <dbReference type="PROSITE" id="PS50887"/>
    </source>
</evidence>
<reference evidence="4 5" key="1">
    <citation type="submission" date="2021-12" db="EMBL/GenBank/DDBJ databases">
        <title>Genome seq of P8.</title>
        <authorList>
            <person name="Seo T."/>
        </authorList>
    </citation>
    <scope>NUCLEOTIDE SEQUENCE [LARGE SCALE GENOMIC DNA]</scope>
    <source>
        <strain evidence="4 5">P8</strain>
    </source>
</reference>
<dbReference type="SMART" id="SM00267">
    <property type="entry name" value="GGDEF"/>
    <property type="match status" value="1"/>
</dbReference>
<sequence length="441" mass="49396">MRHEINNNHVVLAGIVLTLAALVGIELLPQRTLDLIAPGAADGPYLITADGTQDGKYVRWIDEKQRRLQCRYTGTHDYMGCGLTFVLTGEDPRLGRDLSHFDTMEVDLAYTGPSPFIRLAIRDFDRRFSKVEDANSARFHSLNLRPRDIDGPLTVELSELTVPEWWIHHYDLSREYNRPGLENANAVSVDIPFVKSGEDHVLQLRRLTLKGQWVSRDRVYLGILCAWLLGATVLVVRGWSQLSRSHHRQQREIDALTMRTRQLRLEQEKLMRLATIDELTGVLNRRGLEQALDDYEEAAQGMTVVMLDIDHFKRVNDRLGHDGGDEVLRRVAAVVVANLRSSDVFGRWGGEEFLIACQGPRMRDAARLAEKLRDRIEHSETTSAGVRVAVTASFGVALAPPGGSVADALKRADAALYRAKAAGRNRVEVDRSLPSDAPTTV</sequence>
<comment type="catalytic activity">
    <reaction evidence="2">
        <text>2 GTP = 3',3'-c-di-GMP + 2 diphosphate</text>
        <dbReference type="Rhea" id="RHEA:24898"/>
        <dbReference type="ChEBI" id="CHEBI:33019"/>
        <dbReference type="ChEBI" id="CHEBI:37565"/>
        <dbReference type="ChEBI" id="CHEBI:58805"/>
        <dbReference type="EC" id="2.7.7.65"/>
    </reaction>
</comment>
<evidence type="ECO:0000256" key="2">
    <source>
        <dbReference type="ARBA" id="ARBA00034247"/>
    </source>
</evidence>
<dbReference type="EMBL" id="JAJTWU010000001">
    <property type="protein sequence ID" value="MCE4553471.1"/>
    <property type="molecule type" value="Genomic_DNA"/>
</dbReference>
<dbReference type="Gene3D" id="3.30.70.270">
    <property type="match status" value="1"/>
</dbReference>
<feature type="domain" description="GGDEF" evidence="3">
    <location>
        <begin position="300"/>
        <end position="432"/>
    </location>
</feature>
<dbReference type="SUPFAM" id="SSF55073">
    <property type="entry name" value="Nucleotide cyclase"/>
    <property type="match status" value="1"/>
</dbReference>
<dbReference type="PROSITE" id="PS50887">
    <property type="entry name" value="GGDEF"/>
    <property type="match status" value="1"/>
</dbReference>
<dbReference type="RefSeq" id="WP_233370171.1">
    <property type="nucleotide sequence ID" value="NZ_JAJTWU010000001.1"/>
</dbReference>
<keyword evidence="5" id="KW-1185">Reference proteome</keyword>
<dbReference type="InterPro" id="IPR000160">
    <property type="entry name" value="GGDEF_dom"/>
</dbReference>
<evidence type="ECO:0000313" key="5">
    <source>
        <dbReference type="Proteomes" id="UP001200741"/>
    </source>
</evidence>
<accession>A0ABS8XRJ8</accession>
<dbReference type="InterPro" id="IPR043128">
    <property type="entry name" value="Rev_trsase/Diguanyl_cyclase"/>
</dbReference>
<dbReference type="InterPro" id="IPR029787">
    <property type="entry name" value="Nucleotide_cyclase"/>
</dbReference>
<name>A0ABS8XRJ8_9BURK</name>
<comment type="caution">
    <text evidence="4">The sequence shown here is derived from an EMBL/GenBank/DDBJ whole genome shotgun (WGS) entry which is preliminary data.</text>
</comment>
<proteinExistence type="predicted"/>
<dbReference type="EC" id="2.7.7.65" evidence="1"/>
<dbReference type="InterPro" id="IPR050469">
    <property type="entry name" value="Diguanylate_Cyclase"/>
</dbReference>